<dbReference type="EMBL" id="JAIOIV010000094">
    <property type="protein sequence ID" value="MBZ0156858.1"/>
    <property type="molecule type" value="Genomic_DNA"/>
</dbReference>
<sequence>MGETLSLPFLSVIVCVYNDEKHIGACLRSLAQQTYPREHYEIIAVDDGSTDTSGRILRETEGVLCLRQENRGPSAARNYGVLHARGGIVVFIDSDCEADPDWLAGIVQAYRQAASPRIAAVGGRQKGHPGDDPFARKVDAFLTAVGFIGDYVKSFETVREVTHNASCNASYRADTLREAGGFREGLFPGEDVDLDRRLRDRGYALLFIPHAVVYHHRADTRKRWRRMLLRYGQASADNVLIHGFFRMIQAVPVAALLAFALIPVFFSLSVRAGMLYTLSLFCAAGITVTGLARRSGLPLRDAALFTVETGLYFCTGFWARIAACSARPFDKRKVLEGLYYERKTREGRI</sequence>
<dbReference type="PANTHER" id="PTHR43685:SF2">
    <property type="entry name" value="GLYCOSYLTRANSFERASE 2-LIKE DOMAIN-CONTAINING PROTEIN"/>
    <property type="match status" value="1"/>
</dbReference>
<gene>
    <name evidence="3" type="ORF">K8I29_11705</name>
</gene>
<keyword evidence="3" id="KW-0328">Glycosyltransferase</keyword>
<name>A0A953M260_9BACT</name>
<evidence type="ECO:0000313" key="3">
    <source>
        <dbReference type="EMBL" id="MBZ0156858.1"/>
    </source>
</evidence>
<evidence type="ECO:0000259" key="2">
    <source>
        <dbReference type="Pfam" id="PF00535"/>
    </source>
</evidence>
<comment type="caution">
    <text evidence="3">The sequence shown here is derived from an EMBL/GenBank/DDBJ whole genome shotgun (WGS) entry which is preliminary data.</text>
</comment>
<dbReference type="InterPro" id="IPR001173">
    <property type="entry name" value="Glyco_trans_2-like"/>
</dbReference>
<organism evidence="3 4">
    <name type="scientific">Candidatus Nitrobium versatile</name>
    <dbReference type="NCBI Taxonomy" id="2884831"/>
    <lineage>
        <taxon>Bacteria</taxon>
        <taxon>Pseudomonadati</taxon>
        <taxon>Nitrospirota</taxon>
        <taxon>Nitrospiria</taxon>
        <taxon>Nitrospirales</taxon>
        <taxon>Nitrospiraceae</taxon>
        <taxon>Candidatus Nitrobium</taxon>
    </lineage>
</organism>
<feature type="transmembrane region" description="Helical" evidence="1">
    <location>
        <begin position="274"/>
        <end position="292"/>
    </location>
</feature>
<feature type="domain" description="Glycosyltransferase 2-like" evidence="2">
    <location>
        <begin position="11"/>
        <end position="177"/>
    </location>
</feature>
<dbReference type="Pfam" id="PF00535">
    <property type="entry name" value="Glycos_transf_2"/>
    <property type="match status" value="1"/>
</dbReference>
<dbReference type="Proteomes" id="UP000705867">
    <property type="component" value="Unassembled WGS sequence"/>
</dbReference>
<dbReference type="Gene3D" id="3.90.550.10">
    <property type="entry name" value="Spore Coat Polysaccharide Biosynthesis Protein SpsA, Chain A"/>
    <property type="match status" value="1"/>
</dbReference>
<keyword evidence="3" id="KW-0808">Transferase</keyword>
<dbReference type="GO" id="GO:0016757">
    <property type="term" value="F:glycosyltransferase activity"/>
    <property type="evidence" value="ECO:0007669"/>
    <property type="project" value="UniProtKB-KW"/>
</dbReference>
<keyword evidence="1" id="KW-0472">Membrane</keyword>
<dbReference type="PANTHER" id="PTHR43685">
    <property type="entry name" value="GLYCOSYLTRANSFERASE"/>
    <property type="match status" value="1"/>
</dbReference>
<proteinExistence type="predicted"/>
<protein>
    <submittedName>
        <fullName evidence="3">Glycosyltransferase</fullName>
        <ecNumber evidence="3">2.4.-.-</ecNumber>
    </submittedName>
</protein>
<evidence type="ECO:0000256" key="1">
    <source>
        <dbReference type="SAM" id="Phobius"/>
    </source>
</evidence>
<reference evidence="3" key="2">
    <citation type="submission" date="2021-08" db="EMBL/GenBank/DDBJ databases">
        <authorList>
            <person name="Dalcin Martins P."/>
        </authorList>
    </citation>
    <scope>NUCLEOTIDE SEQUENCE</scope>
    <source>
        <strain evidence="3">MAG_39</strain>
    </source>
</reference>
<dbReference type="EC" id="2.4.-.-" evidence="3"/>
<keyword evidence="1" id="KW-0812">Transmembrane</keyword>
<dbReference type="InterPro" id="IPR050834">
    <property type="entry name" value="Glycosyltransf_2"/>
</dbReference>
<accession>A0A953M260</accession>
<feature type="transmembrane region" description="Helical" evidence="1">
    <location>
        <begin position="250"/>
        <end position="268"/>
    </location>
</feature>
<keyword evidence="1" id="KW-1133">Transmembrane helix</keyword>
<dbReference type="InterPro" id="IPR029044">
    <property type="entry name" value="Nucleotide-diphossugar_trans"/>
</dbReference>
<reference evidence="3" key="1">
    <citation type="journal article" date="2021" name="bioRxiv">
        <title>Unraveling nitrogen, sulfur and carbon metabolic pathways and microbial community transcriptional responses to substrate deprivation and toxicity stresses in a bioreactor mimicking anoxic brackish coastal sediment conditions.</title>
        <authorList>
            <person name="Martins P.D."/>
            <person name="Echeveste M.J."/>
            <person name="Arshad A."/>
            <person name="Kurth J."/>
            <person name="Ouboter H."/>
            <person name="Jetten M.S.M."/>
            <person name="Welte C.U."/>
        </authorList>
    </citation>
    <scope>NUCLEOTIDE SEQUENCE</scope>
    <source>
        <strain evidence="3">MAG_39</strain>
    </source>
</reference>
<dbReference type="AlphaFoldDB" id="A0A953M260"/>
<evidence type="ECO:0000313" key="4">
    <source>
        <dbReference type="Proteomes" id="UP000705867"/>
    </source>
</evidence>
<dbReference type="SUPFAM" id="SSF53448">
    <property type="entry name" value="Nucleotide-diphospho-sugar transferases"/>
    <property type="match status" value="1"/>
</dbReference>
<dbReference type="GO" id="GO:0044010">
    <property type="term" value="P:single-species biofilm formation"/>
    <property type="evidence" value="ECO:0007669"/>
    <property type="project" value="TreeGrafter"/>
</dbReference>